<dbReference type="Proteomes" id="UP001254257">
    <property type="component" value="Unassembled WGS sequence"/>
</dbReference>
<name>A0ABU3SDX3_9HYPH</name>
<keyword evidence="1" id="KW-1133">Transmembrane helix</keyword>
<proteinExistence type="predicted"/>
<evidence type="ECO:0000313" key="2">
    <source>
        <dbReference type="EMBL" id="MDU0343000.1"/>
    </source>
</evidence>
<keyword evidence="3" id="KW-1185">Reference proteome</keyword>
<protein>
    <recommendedName>
        <fullName evidence="4">DUF3971 domain-containing protein</fullName>
    </recommendedName>
</protein>
<comment type="caution">
    <text evidence="2">The sequence shown here is derived from an EMBL/GenBank/DDBJ whole genome shotgun (WGS) entry which is preliminary data.</text>
</comment>
<evidence type="ECO:0000256" key="1">
    <source>
        <dbReference type="SAM" id="Phobius"/>
    </source>
</evidence>
<gene>
    <name evidence="2" type="ORF">RKE40_24145</name>
</gene>
<reference evidence="2 3" key="1">
    <citation type="submission" date="2023-09" db="EMBL/GenBank/DDBJ databases">
        <title>Whole genome shotgun sequencing (WGS) of Bosea sp. ZW T0_25, isolated from stored onions (Allium cepa).</title>
        <authorList>
            <person name="Stoll D.A."/>
            <person name="Huch M."/>
        </authorList>
    </citation>
    <scope>NUCLEOTIDE SEQUENCE [LARGE SCALE GENOMIC DNA]</scope>
    <source>
        <strain evidence="2 3">ZW T0_25</strain>
    </source>
</reference>
<dbReference type="RefSeq" id="WP_316020749.1">
    <property type="nucleotide sequence ID" value="NZ_JAWDID010000055.1"/>
</dbReference>
<organism evidence="2 3">
    <name type="scientific">Bosea rubneri</name>
    <dbReference type="NCBI Taxonomy" id="3075434"/>
    <lineage>
        <taxon>Bacteria</taxon>
        <taxon>Pseudomonadati</taxon>
        <taxon>Pseudomonadota</taxon>
        <taxon>Alphaproteobacteria</taxon>
        <taxon>Hyphomicrobiales</taxon>
        <taxon>Boseaceae</taxon>
        <taxon>Bosea</taxon>
    </lineage>
</organism>
<keyword evidence="1" id="KW-0472">Membrane</keyword>
<feature type="transmembrane region" description="Helical" evidence="1">
    <location>
        <begin position="12"/>
        <end position="36"/>
    </location>
</feature>
<keyword evidence="1" id="KW-0812">Transmembrane</keyword>
<dbReference type="EMBL" id="JAWDID010000055">
    <property type="protein sequence ID" value="MDU0343000.1"/>
    <property type="molecule type" value="Genomic_DNA"/>
</dbReference>
<evidence type="ECO:0000313" key="3">
    <source>
        <dbReference type="Proteomes" id="UP001254257"/>
    </source>
</evidence>
<accession>A0ABU3SDX3</accession>
<sequence length="1131" mass="118629">MAKRAWKGVVTIGVAVVVAVVTLCLAAGALLVSGFIPLSGLEGRISNAIEERLGPNWKVEVEQAGLDRVDGRSRLRVQQVSFRHSGGASFRAPEAVLGYEPLALLRGEIKLVSLDLRGVNIRLGVTQDGALLLEQGAQAQAVPLPNAPVVGDPADWNAFTGVMNAIGALAEGDGLLGSLEQAGMGGARVTLIDPSGRQKAGLEDVEVRLERLGGGLTRLVARGRTGSRWKDVSLDLSSSPDGTRRASIDIRRFEPSEAVALAFGNATVALDGLALSGKISLTQTPDGARKIAAGLNVAPGVVNLRSAALEPLEIQGARLDFDSDDGLKTVRIAAAELQAGATKLSGRGQSREEGGVWKVAFEGAGQVAGVDQDAPVVVDKLRAAFEVEPTAGEVRIEQLVVKGPLIDAEGSGAARRVGERNSHEFKIRAVNSDMRAALAVWPAVTSPDLHATLSRQILGGRVEEITVDLSVSPEANARLHGGQGMDDDAITVVLKGSDVRFLPSPGLPPLVDARVAGTITGRTVQLSIAQAAADLGNGRKLMLDEGSFTMADSWADRSLARIGFRSTGSMDALLSLFAFPALKDFSPLQIDPASLRGTSELKNQISLPLVNDLSFADVVIQSNGTLTGVASDTLLGNEKLDGANLTLSYDRGQLLIKGEGRIGGDRGPIELRQNAKGQGEATVSLTLDNAARQRRGIGPEAGINGPLQVKVIKALGKTPEAPPRVEIDLARASIDTSIPGLSKLAGRAGRAVFTYVSDADGPDFEDLTIDSAPILVKGRVSLNKQNAFESASLSQLRLSPGDNLNKVEISRDGAVTKLSVRGAVLDVRPFIRDLMSAPAAPARSARGAAAAAGPDYELDLDVPILTGFNNEALGNSQLKLSRRGGAIRSINYAGRIGRADLSIKQARQGEGAGPLVLQSENGGATLRFFDLYRRAHGGDLVLRLGAGDVRQDGEVLLRNFTVRDEPALRRVVGAQSATAPSALDRNGAPIPQRIDVSEVAFTKMRAEFTRSASRIDISEAVIWGQQVGFTLQGNVDYGRDRVDIGGTFVPGYALNNAFAQVPVVGMILGGGQYGGLFAVNFRVSGSATAPTMTVNPLSAIAPGILRRFIDPLGGGPLEQRPQGNVPNTAER</sequence>
<evidence type="ECO:0008006" key="4">
    <source>
        <dbReference type="Google" id="ProtNLM"/>
    </source>
</evidence>